<dbReference type="Proteomes" id="UP001500618">
    <property type="component" value="Unassembled WGS sequence"/>
</dbReference>
<organism evidence="3 4">
    <name type="scientific">Fodinicola feengrottensis</name>
    <dbReference type="NCBI Taxonomy" id="435914"/>
    <lineage>
        <taxon>Bacteria</taxon>
        <taxon>Bacillati</taxon>
        <taxon>Actinomycetota</taxon>
        <taxon>Actinomycetes</taxon>
        <taxon>Mycobacteriales</taxon>
        <taxon>Fodinicola</taxon>
    </lineage>
</organism>
<dbReference type="InterPro" id="IPR012914">
    <property type="entry name" value="PucR_dom"/>
</dbReference>
<accession>A0ABN2IQG1</accession>
<dbReference type="InterPro" id="IPR042070">
    <property type="entry name" value="PucR_C-HTH_sf"/>
</dbReference>
<keyword evidence="4" id="KW-1185">Reference proteome</keyword>
<gene>
    <name evidence="3" type="ORF">GCM10009765_68660</name>
</gene>
<feature type="domain" description="Purine catabolism PurC-like" evidence="1">
    <location>
        <begin position="6"/>
        <end position="119"/>
    </location>
</feature>
<evidence type="ECO:0000259" key="2">
    <source>
        <dbReference type="Pfam" id="PF13556"/>
    </source>
</evidence>
<comment type="caution">
    <text evidence="3">The sequence shown here is derived from an EMBL/GenBank/DDBJ whole genome shotgun (WGS) entry which is preliminary data.</text>
</comment>
<dbReference type="InterPro" id="IPR025736">
    <property type="entry name" value="PucR_C-HTH_dom"/>
</dbReference>
<dbReference type="Pfam" id="PF13556">
    <property type="entry name" value="HTH_30"/>
    <property type="match status" value="1"/>
</dbReference>
<dbReference type="EMBL" id="BAAANY010000036">
    <property type="protein sequence ID" value="GAA1709669.1"/>
    <property type="molecule type" value="Genomic_DNA"/>
</dbReference>
<dbReference type="RefSeq" id="WP_344314329.1">
    <property type="nucleotide sequence ID" value="NZ_BAAANY010000036.1"/>
</dbReference>
<dbReference type="Gene3D" id="1.10.10.2840">
    <property type="entry name" value="PucR C-terminal helix-turn-helix domain"/>
    <property type="match status" value="1"/>
</dbReference>
<dbReference type="PANTHER" id="PTHR33744:SF17">
    <property type="entry name" value="CONSERVED PROTEIN"/>
    <property type="match status" value="1"/>
</dbReference>
<dbReference type="Pfam" id="PF07905">
    <property type="entry name" value="PucR"/>
    <property type="match status" value="1"/>
</dbReference>
<protein>
    <submittedName>
        <fullName evidence="3">PucR family transcriptional regulator</fullName>
    </submittedName>
</protein>
<evidence type="ECO:0000259" key="1">
    <source>
        <dbReference type="Pfam" id="PF07905"/>
    </source>
</evidence>
<dbReference type="PANTHER" id="PTHR33744">
    <property type="entry name" value="CARBOHYDRATE DIACID REGULATOR"/>
    <property type="match status" value="1"/>
</dbReference>
<evidence type="ECO:0000313" key="3">
    <source>
        <dbReference type="EMBL" id="GAA1709669.1"/>
    </source>
</evidence>
<dbReference type="InterPro" id="IPR051448">
    <property type="entry name" value="CdaR-like_regulators"/>
</dbReference>
<evidence type="ECO:0000313" key="4">
    <source>
        <dbReference type="Proteomes" id="UP001500618"/>
    </source>
</evidence>
<sequence length="471" mass="50343">MRLAALLDVPDLRLRLLTATDGLEREVRRTITTDLLDPGRFLSGGELVLTGLMWWQGPADIERFLATLARSGVAGLVVGSAGLDSLPADLLPACARHGVPLFEIPADLSFSVITEYVVLALAAERRLPFPAATADLATVLAAVSAELAAGCWVLAPTGRMIAGTGRAPALARRQVLARRYLSADQLPTAVHGPGIATHTLLPAQVGDHRLAGWFVAVEGDGERWSADQRLLTDRLVELVRAEWTAWRAAPDPSGASDDTVFILAATMLNGWPDGAVDVLAELGAHLGAMPPSVTVNDGIAYVSVPTGGRTLAQAGGEITEAVRVLEPGLGAARLAVGVSSPVGWPAVRSGTTEAADACRLAAHRPGPAAVAVGTDLTSHQLLRTAMPEELRTMFRTRLLGPVYTYDKEHRSSLVETLRVFLECAGSWNQAAERLHVHVNTLRYRLRRVEELTGRDLMSFPDRVDFYLALTL</sequence>
<name>A0ABN2IQG1_9ACTN</name>
<feature type="domain" description="PucR C-terminal helix-turn-helix" evidence="2">
    <location>
        <begin position="413"/>
        <end position="470"/>
    </location>
</feature>
<proteinExistence type="predicted"/>
<reference evidence="3 4" key="1">
    <citation type="journal article" date="2019" name="Int. J. Syst. Evol. Microbiol.">
        <title>The Global Catalogue of Microorganisms (GCM) 10K type strain sequencing project: providing services to taxonomists for standard genome sequencing and annotation.</title>
        <authorList>
            <consortium name="The Broad Institute Genomics Platform"/>
            <consortium name="The Broad Institute Genome Sequencing Center for Infectious Disease"/>
            <person name="Wu L."/>
            <person name="Ma J."/>
        </authorList>
    </citation>
    <scope>NUCLEOTIDE SEQUENCE [LARGE SCALE GENOMIC DNA]</scope>
    <source>
        <strain evidence="3 4">JCM 14718</strain>
    </source>
</reference>